<proteinExistence type="predicted"/>
<organism evidence="2 3">
    <name type="scientific">Candidatus Schekmanbacteria bacterium RBG_16_38_10</name>
    <dbReference type="NCBI Taxonomy" id="1817879"/>
    <lineage>
        <taxon>Bacteria</taxon>
        <taxon>Candidatus Schekmaniibacteriota</taxon>
    </lineage>
</organism>
<reference evidence="2 3" key="1">
    <citation type="journal article" date="2016" name="Nat. Commun.">
        <title>Thousands of microbial genomes shed light on interconnected biogeochemical processes in an aquifer system.</title>
        <authorList>
            <person name="Anantharaman K."/>
            <person name="Brown C.T."/>
            <person name="Hug L.A."/>
            <person name="Sharon I."/>
            <person name="Castelle C.J."/>
            <person name="Probst A.J."/>
            <person name="Thomas B.C."/>
            <person name="Singh A."/>
            <person name="Wilkins M.J."/>
            <person name="Karaoz U."/>
            <person name="Brodie E.L."/>
            <person name="Williams K.H."/>
            <person name="Hubbard S.S."/>
            <person name="Banfield J.F."/>
        </authorList>
    </citation>
    <scope>NUCLEOTIDE SEQUENCE [LARGE SCALE GENOMIC DNA]</scope>
</reference>
<dbReference type="GO" id="GO:0016758">
    <property type="term" value="F:hexosyltransferase activity"/>
    <property type="evidence" value="ECO:0007669"/>
    <property type="project" value="UniProtKB-ARBA"/>
</dbReference>
<protein>
    <recommendedName>
        <fullName evidence="1">Glycosyltransferase 2-like domain-containing protein</fullName>
    </recommendedName>
</protein>
<dbReference type="InterPro" id="IPR029044">
    <property type="entry name" value="Nucleotide-diphossugar_trans"/>
</dbReference>
<dbReference type="Gene3D" id="3.90.550.10">
    <property type="entry name" value="Spore Coat Polysaccharide Biosynthesis Protein SpsA, Chain A"/>
    <property type="match status" value="1"/>
</dbReference>
<dbReference type="Proteomes" id="UP000178797">
    <property type="component" value="Unassembled WGS sequence"/>
</dbReference>
<dbReference type="CDD" id="cd00761">
    <property type="entry name" value="Glyco_tranf_GTA_type"/>
    <property type="match status" value="1"/>
</dbReference>
<evidence type="ECO:0000313" key="3">
    <source>
        <dbReference type="Proteomes" id="UP000178797"/>
    </source>
</evidence>
<sequence length="314" mass="36722">MDFSVIICTYNKSNHLKHILHCLSEQVVPEKLLWEIVVVDNNSKDDTYEVVKSFSNSSFIPTRYVREERQGLSHARNRGIMESDGKYVAFTDDDAIADRGWVTALYETFQNYKCDGLGGRIYLRPVKQLPKWLKRELWGFLGFLDYGDKPFYLNGDSLPFGGNMAFSREVFERIGYFNPDFGRVGNIPYGSEEDELFLRFFESRAKAVYQPRAVVHHVIGTEKLRKGYFRKLHFLAGKMRGRFSRVKVNKNIFGIPLFIFPQLLRSILKYFHNPTLRAQMNVWWYLGFMRGSISRDKENSTTYQVVEGMKKDFS</sequence>
<feature type="domain" description="Glycosyltransferase 2-like" evidence="1">
    <location>
        <begin position="4"/>
        <end position="174"/>
    </location>
</feature>
<accession>A0A1F7RY95</accession>
<dbReference type="InterPro" id="IPR001173">
    <property type="entry name" value="Glyco_trans_2-like"/>
</dbReference>
<comment type="caution">
    <text evidence="2">The sequence shown here is derived from an EMBL/GenBank/DDBJ whole genome shotgun (WGS) entry which is preliminary data.</text>
</comment>
<dbReference type="PANTHER" id="PTHR22916:SF3">
    <property type="entry name" value="UDP-GLCNAC:BETAGAL BETA-1,3-N-ACETYLGLUCOSAMINYLTRANSFERASE-LIKE PROTEIN 1"/>
    <property type="match status" value="1"/>
</dbReference>
<name>A0A1F7RY95_9BACT</name>
<dbReference type="Pfam" id="PF00535">
    <property type="entry name" value="Glycos_transf_2"/>
    <property type="match status" value="1"/>
</dbReference>
<dbReference type="PANTHER" id="PTHR22916">
    <property type="entry name" value="GLYCOSYLTRANSFERASE"/>
    <property type="match status" value="1"/>
</dbReference>
<dbReference type="SUPFAM" id="SSF53448">
    <property type="entry name" value="Nucleotide-diphospho-sugar transferases"/>
    <property type="match status" value="1"/>
</dbReference>
<gene>
    <name evidence="2" type="ORF">A2W05_10270</name>
</gene>
<dbReference type="EMBL" id="MGDE01000090">
    <property type="protein sequence ID" value="OGL46400.1"/>
    <property type="molecule type" value="Genomic_DNA"/>
</dbReference>
<evidence type="ECO:0000313" key="2">
    <source>
        <dbReference type="EMBL" id="OGL46400.1"/>
    </source>
</evidence>
<evidence type="ECO:0000259" key="1">
    <source>
        <dbReference type="Pfam" id="PF00535"/>
    </source>
</evidence>
<dbReference type="AlphaFoldDB" id="A0A1F7RY95"/>